<name>A0A8S4FJ18_PLUXY</name>
<dbReference type="AlphaFoldDB" id="A0A8S4FJ18"/>
<dbReference type="Proteomes" id="UP000653454">
    <property type="component" value="Unassembled WGS sequence"/>
</dbReference>
<feature type="region of interest" description="Disordered" evidence="1">
    <location>
        <begin position="1"/>
        <end position="34"/>
    </location>
</feature>
<keyword evidence="3" id="KW-1185">Reference proteome</keyword>
<evidence type="ECO:0000256" key="1">
    <source>
        <dbReference type="SAM" id="MobiDB-lite"/>
    </source>
</evidence>
<protein>
    <submittedName>
        <fullName evidence="2">(diamondback moth) hypothetical protein</fullName>
    </submittedName>
</protein>
<accession>A0A8S4FJ18</accession>
<reference evidence="2" key="1">
    <citation type="submission" date="2020-11" db="EMBL/GenBank/DDBJ databases">
        <authorList>
            <person name="Whiteford S."/>
        </authorList>
    </citation>
    <scope>NUCLEOTIDE SEQUENCE</scope>
</reference>
<feature type="compositionally biased region" description="Polar residues" evidence="1">
    <location>
        <begin position="1"/>
        <end position="11"/>
    </location>
</feature>
<organism evidence="2 3">
    <name type="scientific">Plutella xylostella</name>
    <name type="common">Diamondback moth</name>
    <name type="synonym">Plutella maculipennis</name>
    <dbReference type="NCBI Taxonomy" id="51655"/>
    <lineage>
        <taxon>Eukaryota</taxon>
        <taxon>Metazoa</taxon>
        <taxon>Ecdysozoa</taxon>
        <taxon>Arthropoda</taxon>
        <taxon>Hexapoda</taxon>
        <taxon>Insecta</taxon>
        <taxon>Pterygota</taxon>
        <taxon>Neoptera</taxon>
        <taxon>Endopterygota</taxon>
        <taxon>Lepidoptera</taxon>
        <taxon>Glossata</taxon>
        <taxon>Ditrysia</taxon>
        <taxon>Yponomeutoidea</taxon>
        <taxon>Plutellidae</taxon>
        <taxon>Plutella</taxon>
    </lineage>
</organism>
<dbReference type="EMBL" id="CAJHNJ030000033">
    <property type="protein sequence ID" value="CAG9126815.1"/>
    <property type="molecule type" value="Genomic_DNA"/>
</dbReference>
<sequence length="184" mass="20507">MGGTQSQTQRQAEGPCDPAHDADDEDQGRKISISNKMVERLVEDASLAGAAPPPRGAGVDPRDKVLVDRLRVVDEKHSEKWGLTIQNLSTIAGRIDARTAHMRQLQPVCPGCKEAVLDCYENAADDGDYLKCYDVVASFNNCVRETTMRRLRAATERDARETARRRRHVARARQNMMMARETTA</sequence>
<proteinExistence type="predicted"/>
<evidence type="ECO:0000313" key="2">
    <source>
        <dbReference type="EMBL" id="CAG9126815.1"/>
    </source>
</evidence>
<evidence type="ECO:0000313" key="3">
    <source>
        <dbReference type="Proteomes" id="UP000653454"/>
    </source>
</evidence>
<gene>
    <name evidence="2" type="ORF">PLXY2_LOCUS8702</name>
</gene>
<comment type="caution">
    <text evidence="2">The sequence shown here is derived from an EMBL/GenBank/DDBJ whole genome shotgun (WGS) entry which is preliminary data.</text>
</comment>